<reference evidence="11 13" key="2">
    <citation type="submission" date="2018-11" db="EMBL/GenBank/DDBJ databases">
        <authorList>
            <consortium name="Pathogen Informatics"/>
        </authorList>
    </citation>
    <scope>NUCLEOTIDE SEQUENCE [LARGE SCALE GENOMIC DNA]</scope>
</reference>
<keyword evidence="3 9" id="KW-0812">Transmembrane</keyword>
<evidence type="ECO:0000256" key="5">
    <source>
        <dbReference type="ARBA" id="ARBA00023002"/>
    </source>
</evidence>
<sequence>MKNKMLFSFLIEWIKFRFRWIVIIAVIVPLSFFYNYYLSIRNNIMNTLGIAIKVHARKVNELRKEEAKSLKMCSGRSKWEATNFKCIKYKETLKNISIQQLKDILEIDLEKGTAKVEPMVTVNQLMKYLLSIRYTLPIVPPLDDLTVGGLINGGGCGAGSHKFGFFHNICISMEILLADGTTIIASKVSFSTDGESSLDQSLFFALPWSCGTIGFLLSATLKIVPYQPFVQLTYRKCSSLSVMNVIKEESDNPENNVVEAIQFSQNKSVVIYGKFIQALPKNTKVNEFGKWYKPWFFKHIDQFMTDIEKVEYIPTKDFYNRHTRGLFWLLQDIAPFANYALFRYLFGWMFPPKFMFLKWFKSQLLCSFYSSLCLHYIFEDMLVPFSDFKPFLNLVISECSIYPLLLTPCIVSSLPGIIRQQKGENVLYIAVGIYGFITTNFSPTRAIKNLEKYLRVVDGFQMFHGDINMSRPEFWEMYDSSLYDYVRSKYACCQGLPDLYEKVYRNAYM</sequence>
<evidence type="ECO:0000256" key="1">
    <source>
        <dbReference type="ARBA" id="ARBA00004167"/>
    </source>
</evidence>
<evidence type="ECO:0000259" key="10">
    <source>
        <dbReference type="PROSITE" id="PS51387"/>
    </source>
</evidence>
<dbReference type="InterPro" id="IPR040165">
    <property type="entry name" value="Diminuto-like"/>
</dbReference>
<dbReference type="InterPro" id="IPR006094">
    <property type="entry name" value="Oxid_FAD_bind_N"/>
</dbReference>
<proteinExistence type="predicted"/>
<evidence type="ECO:0000256" key="2">
    <source>
        <dbReference type="ARBA" id="ARBA00012405"/>
    </source>
</evidence>
<keyword evidence="4 9" id="KW-1133">Transmembrane helix</keyword>
<feature type="domain" description="FAD-binding PCMH-type" evidence="10">
    <location>
        <begin position="45"/>
        <end position="226"/>
    </location>
</feature>
<evidence type="ECO:0000256" key="6">
    <source>
        <dbReference type="ARBA" id="ARBA00023136"/>
    </source>
</evidence>
<dbReference type="PANTHER" id="PTHR10801">
    <property type="entry name" value="24-DEHYDROCHOLESTEROL REDUCTASE"/>
    <property type="match status" value="1"/>
</dbReference>
<dbReference type="GO" id="GO:0008202">
    <property type="term" value="P:steroid metabolic process"/>
    <property type="evidence" value="ECO:0007669"/>
    <property type="project" value="TreeGrafter"/>
</dbReference>
<dbReference type="Pfam" id="PF01565">
    <property type="entry name" value="FAD_binding_4"/>
    <property type="match status" value="1"/>
</dbReference>
<dbReference type="WBParaSite" id="DME_0001054201-mRNA-1">
    <property type="protein sequence ID" value="DME_0001054201-mRNA-1"/>
    <property type="gene ID" value="DME_0001054201"/>
</dbReference>
<name>A0A0N4UR70_DRAME</name>
<evidence type="ECO:0000313" key="14">
    <source>
        <dbReference type="WBParaSite" id="DME_0001054201-mRNA-1"/>
    </source>
</evidence>
<evidence type="ECO:0000256" key="3">
    <source>
        <dbReference type="ARBA" id="ARBA00022692"/>
    </source>
</evidence>
<dbReference type="GO" id="GO:0071949">
    <property type="term" value="F:FAD binding"/>
    <property type="evidence" value="ECO:0007669"/>
    <property type="project" value="InterPro"/>
</dbReference>
<feature type="transmembrane region" description="Helical" evidence="9">
    <location>
        <begin position="326"/>
        <end position="346"/>
    </location>
</feature>
<keyword evidence="13" id="KW-1185">Reference proteome</keyword>
<organism evidence="12 14">
    <name type="scientific">Dracunculus medinensis</name>
    <name type="common">Guinea worm</name>
    <dbReference type="NCBI Taxonomy" id="318479"/>
    <lineage>
        <taxon>Eukaryota</taxon>
        <taxon>Metazoa</taxon>
        <taxon>Ecdysozoa</taxon>
        <taxon>Nematoda</taxon>
        <taxon>Chromadorea</taxon>
        <taxon>Rhabditida</taxon>
        <taxon>Spirurina</taxon>
        <taxon>Dracunculoidea</taxon>
        <taxon>Dracunculidae</taxon>
        <taxon>Dracunculus</taxon>
    </lineage>
</organism>
<dbReference type="PROSITE" id="PS51387">
    <property type="entry name" value="FAD_PCMH"/>
    <property type="match status" value="1"/>
</dbReference>
<keyword evidence="6 9" id="KW-0472">Membrane</keyword>
<dbReference type="GO" id="GO:0016020">
    <property type="term" value="C:membrane"/>
    <property type="evidence" value="ECO:0007669"/>
    <property type="project" value="UniProtKB-SubCell"/>
</dbReference>
<comment type="catalytic activity">
    <reaction evidence="7">
        <text>lanosterol + NADPH + H(+) = 24,25-dihydrolanosterol + NADP(+)</text>
        <dbReference type="Rhea" id="RHEA:33919"/>
        <dbReference type="ChEBI" id="CHEBI:15378"/>
        <dbReference type="ChEBI" id="CHEBI:16521"/>
        <dbReference type="ChEBI" id="CHEBI:28113"/>
        <dbReference type="ChEBI" id="CHEBI:57783"/>
        <dbReference type="ChEBI" id="CHEBI:58349"/>
    </reaction>
    <physiologicalReaction direction="left-to-right" evidence="7">
        <dbReference type="Rhea" id="RHEA:33920"/>
    </physiologicalReaction>
</comment>
<dbReference type="EMBL" id="UYYG01000235">
    <property type="protein sequence ID" value="VDN54003.1"/>
    <property type="molecule type" value="Genomic_DNA"/>
</dbReference>
<evidence type="ECO:0000256" key="4">
    <source>
        <dbReference type="ARBA" id="ARBA00022989"/>
    </source>
</evidence>
<dbReference type="InterPro" id="IPR016169">
    <property type="entry name" value="FAD-bd_PCMH_sub2"/>
</dbReference>
<evidence type="ECO:0000256" key="7">
    <source>
        <dbReference type="ARBA" id="ARBA00051033"/>
    </source>
</evidence>
<dbReference type="AlphaFoldDB" id="A0A0N4UR70"/>
<dbReference type="Gene3D" id="3.30.465.10">
    <property type="match status" value="1"/>
</dbReference>
<dbReference type="GO" id="GO:0050614">
    <property type="term" value="F:Delta24-sterol reductase activity"/>
    <property type="evidence" value="ECO:0007669"/>
    <property type="project" value="UniProtKB-EC"/>
</dbReference>
<dbReference type="InterPro" id="IPR036318">
    <property type="entry name" value="FAD-bd_PCMH-like_sf"/>
</dbReference>
<dbReference type="SUPFAM" id="SSF56176">
    <property type="entry name" value="FAD-binding/transporter-associated domain-like"/>
    <property type="match status" value="1"/>
</dbReference>
<accession>A0A0N4UR70</accession>
<dbReference type="EC" id="1.3.1.72" evidence="2"/>
<evidence type="ECO:0000313" key="12">
    <source>
        <dbReference type="Proteomes" id="UP000038040"/>
    </source>
</evidence>
<dbReference type="GO" id="GO:0005737">
    <property type="term" value="C:cytoplasm"/>
    <property type="evidence" value="ECO:0007669"/>
    <property type="project" value="TreeGrafter"/>
</dbReference>
<dbReference type="OrthoDB" id="415825at2759"/>
<dbReference type="GO" id="GO:0000246">
    <property type="term" value="F:Delta24(24-1) sterol reductase activity"/>
    <property type="evidence" value="ECO:0007669"/>
    <property type="project" value="TreeGrafter"/>
</dbReference>
<dbReference type="Proteomes" id="UP000274756">
    <property type="component" value="Unassembled WGS sequence"/>
</dbReference>
<comment type="catalytic activity">
    <reaction evidence="8">
        <text>5alpha-cholest-8-en-3beta-ol + NADP(+) = zymosterol + NADPH + H(+)</text>
        <dbReference type="Rhea" id="RHEA:36399"/>
        <dbReference type="ChEBI" id="CHEBI:15378"/>
        <dbReference type="ChEBI" id="CHEBI:16608"/>
        <dbReference type="ChEBI" id="CHEBI:18252"/>
        <dbReference type="ChEBI" id="CHEBI:57783"/>
        <dbReference type="ChEBI" id="CHEBI:58349"/>
        <dbReference type="EC" id="1.3.1.72"/>
    </reaction>
    <physiologicalReaction direction="right-to-left" evidence="8">
        <dbReference type="Rhea" id="RHEA:36401"/>
    </physiologicalReaction>
</comment>
<gene>
    <name evidence="11" type="ORF">DME_LOCUS3976</name>
</gene>
<keyword evidence="5" id="KW-0560">Oxidoreductase</keyword>
<evidence type="ECO:0000256" key="9">
    <source>
        <dbReference type="SAM" id="Phobius"/>
    </source>
</evidence>
<protein>
    <recommendedName>
        <fullName evidence="2">Delta(24)-sterol reductase</fullName>
        <ecNumber evidence="2">1.3.1.72</ecNumber>
    </recommendedName>
</protein>
<evidence type="ECO:0000313" key="13">
    <source>
        <dbReference type="Proteomes" id="UP000274756"/>
    </source>
</evidence>
<dbReference type="STRING" id="318479.A0A0N4UR70"/>
<dbReference type="PANTHER" id="PTHR10801:SF0">
    <property type="entry name" value="DELTA(24)-STEROL REDUCTASE"/>
    <property type="match status" value="1"/>
</dbReference>
<comment type="subcellular location">
    <subcellularLocation>
        <location evidence="1">Membrane</location>
        <topology evidence="1">Single-pass membrane protein</topology>
    </subcellularLocation>
</comment>
<dbReference type="InterPro" id="IPR016166">
    <property type="entry name" value="FAD-bd_PCMH"/>
</dbReference>
<evidence type="ECO:0000256" key="8">
    <source>
        <dbReference type="ARBA" id="ARBA00052927"/>
    </source>
</evidence>
<feature type="transmembrane region" description="Helical" evidence="9">
    <location>
        <begin position="20"/>
        <end position="38"/>
    </location>
</feature>
<reference evidence="14" key="1">
    <citation type="submission" date="2017-02" db="UniProtKB">
        <authorList>
            <consortium name="WormBaseParasite"/>
        </authorList>
    </citation>
    <scope>IDENTIFICATION</scope>
</reference>
<evidence type="ECO:0000313" key="11">
    <source>
        <dbReference type="EMBL" id="VDN54003.1"/>
    </source>
</evidence>
<dbReference type="Proteomes" id="UP000038040">
    <property type="component" value="Unplaced"/>
</dbReference>